<dbReference type="EMBL" id="CP015085">
    <property type="protein sequence ID" value="ANK06295.1"/>
    <property type="molecule type" value="Genomic_DNA"/>
</dbReference>
<protein>
    <submittedName>
        <fullName evidence="1">Uncharacterized protein</fullName>
    </submittedName>
</protein>
<dbReference type="Proteomes" id="UP000183316">
    <property type="component" value="Chromosome"/>
</dbReference>
<evidence type="ECO:0000313" key="1">
    <source>
        <dbReference type="EMBL" id="ANK06295.1"/>
    </source>
</evidence>
<proteinExistence type="predicted"/>
<name>A0A192CK62_ECO25</name>
<gene>
    <name evidence="1" type="ORF">WLH_05034</name>
</gene>
<evidence type="ECO:0000313" key="2">
    <source>
        <dbReference type="Proteomes" id="UP000183316"/>
    </source>
</evidence>
<dbReference type="PATRIC" id="fig|941280.3.peg.4990"/>
<dbReference type="AlphaFoldDB" id="A0A192CK62"/>
<reference evidence="1 2" key="1">
    <citation type="submission" date="2016-03" db="EMBL/GenBank/DDBJ databases">
        <title>Genome Sequence and Comparative Pathogenic Determinants of Uropathogenic Escherichia coli O25b:H4, a Clinical Isolate from Saudi Arabia.</title>
        <authorList>
            <person name="Alyamani E.A.J."/>
            <person name="Khiyami M.A."/>
            <person name="Booq R.Y."/>
            <person name="Bahwerth F.S."/>
            <person name="Vaisvil B."/>
            <person name="Schmitt D.P."/>
            <person name="Kapatral V."/>
        </authorList>
    </citation>
    <scope>NUCLEOTIDE SEQUENCE [LARGE SCALE GENOMIC DNA]</scope>
    <source>
        <strain evidence="1 2">O25b:H4</strain>
    </source>
</reference>
<organism evidence="1 2">
    <name type="scientific">Escherichia coli O25b:H4</name>
    <dbReference type="NCBI Taxonomy" id="941280"/>
    <lineage>
        <taxon>Bacteria</taxon>
        <taxon>Pseudomonadati</taxon>
        <taxon>Pseudomonadota</taxon>
        <taxon>Gammaproteobacteria</taxon>
        <taxon>Enterobacterales</taxon>
        <taxon>Enterobacteriaceae</taxon>
        <taxon>Escherichia</taxon>
    </lineage>
</organism>
<sequence length="64" mass="7617">MTYSLRWQYNGKGLLIRDGITFKHGKCLKNERIIALYSLLLISLQKQQNQIISMINYFLLRLKD</sequence>
<accession>A0A192CK62</accession>